<organism evidence="10 11">
    <name type="scientific">Dyadobacter koreensis</name>
    <dbReference type="NCBI Taxonomy" id="408657"/>
    <lineage>
        <taxon>Bacteria</taxon>
        <taxon>Pseudomonadati</taxon>
        <taxon>Bacteroidota</taxon>
        <taxon>Cytophagia</taxon>
        <taxon>Cytophagales</taxon>
        <taxon>Spirosomataceae</taxon>
        <taxon>Dyadobacter</taxon>
    </lineage>
</organism>
<feature type="modified residue" description="4-aspartylphosphate" evidence="6">
    <location>
        <position position="67"/>
    </location>
</feature>
<dbReference type="InterPro" id="IPR001867">
    <property type="entry name" value="OmpR/PhoB-type_DNA-bd"/>
</dbReference>
<dbReference type="GO" id="GO:0032993">
    <property type="term" value="C:protein-DNA complex"/>
    <property type="evidence" value="ECO:0007669"/>
    <property type="project" value="TreeGrafter"/>
</dbReference>
<evidence type="ECO:0000256" key="1">
    <source>
        <dbReference type="ARBA" id="ARBA00022553"/>
    </source>
</evidence>
<evidence type="ECO:0000256" key="2">
    <source>
        <dbReference type="ARBA" id="ARBA00023012"/>
    </source>
</evidence>
<evidence type="ECO:0000256" key="5">
    <source>
        <dbReference type="ARBA" id="ARBA00023163"/>
    </source>
</evidence>
<dbReference type="RefSeq" id="WP_310590664.1">
    <property type="nucleotide sequence ID" value="NZ_FNXY01000011.1"/>
</dbReference>
<dbReference type="InterPro" id="IPR039420">
    <property type="entry name" value="WalR-like"/>
</dbReference>
<evidence type="ECO:0000313" key="10">
    <source>
        <dbReference type="EMBL" id="SEJ68566.1"/>
    </source>
</evidence>
<dbReference type="InterPro" id="IPR036388">
    <property type="entry name" value="WH-like_DNA-bd_sf"/>
</dbReference>
<feature type="domain" description="Response regulatory" evidence="8">
    <location>
        <begin position="18"/>
        <end position="132"/>
    </location>
</feature>
<protein>
    <submittedName>
        <fullName evidence="10">DNA-binding response regulator, OmpR family, contains REC and winged-helix (WHTH) domain</fullName>
    </submittedName>
</protein>
<feature type="domain" description="OmpR/PhoB-type" evidence="9">
    <location>
        <begin position="139"/>
        <end position="240"/>
    </location>
</feature>
<gene>
    <name evidence="10" type="ORF">SAMN04487995_5908</name>
</gene>
<dbReference type="Proteomes" id="UP000199532">
    <property type="component" value="Unassembled WGS sequence"/>
</dbReference>
<dbReference type="SUPFAM" id="SSF52172">
    <property type="entry name" value="CheY-like"/>
    <property type="match status" value="1"/>
</dbReference>
<evidence type="ECO:0000313" key="11">
    <source>
        <dbReference type="Proteomes" id="UP000199532"/>
    </source>
</evidence>
<evidence type="ECO:0000256" key="4">
    <source>
        <dbReference type="ARBA" id="ARBA00023125"/>
    </source>
</evidence>
<dbReference type="AlphaFoldDB" id="A0A1H7AUE2"/>
<keyword evidence="5" id="KW-0804">Transcription</keyword>
<evidence type="ECO:0000256" key="3">
    <source>
        <dbReference type="ARBA" id="ARBA00023015"/>
    </source>
</evidence>
<dbReference type="GO" id="GO:0000976">
    <property type="term" value="F:transcription cis-regulatory region binding"/>
    <property type="evidence" value="ECO:0007669"/>
    <property type="project" value="TreeGrafter"/>
</dbReference>
<keyword evidence="3" id="KW-0805">Transcription regulation</keyword>
<keyword evidence="11" id="KW-1185">Reference proteome</keyword>
<dbReference type="EMBL" id="FNXY01000011">
    <property type="protein sequence ID" value="SEJ68566.1"/>
    <property type="molecule type" value="Genomic_DNA"/>
</dbReference>
<keyword evidence="4 7" id="KW-0238">DNA-binding</keyword>
<name>A0A1H7AUE2_9BACT</name>
<dbReference type="InterPro" id="IPR011006">
    <property type="entry name" value="CheY-like_superfamily"/>
</dbReference>
<dbReference type="Gene3D" id="1.10.10.10">
    <property type="entry name" value="Winged helix-like DNA-binding domain superfamily/Winged helix DNA-binding domain"/>
    <property type="match status" value="1"/>
</dbReference>
<dbReference type="Pfam" id="PF00486">
    <property type="entry name" value="Trans_reg_C"/>
    <property type="match status" value="1"/>
</dbReference>
<dbReference type="GO" id="GO:0006355">
    <property type="term" value="P:regulation of DNA-templated transcription"/>
    <property type="evidence" value="ECO:0007669"/>
    <property type="project" value="InterPro"/>
</dbReference>
<evidence type="ECO:0000259" key="9">
    <source>
        <dbReference type="PROSITE" id="PS51755"/>
    </source>
</evidence>
<dbReference type="CDD" id="cd00383">
    <property type="entry name" value="trans_reg_C"/>
    <property type="match status" value="1"/>
</dbReference>
<dbReference type="InterPro" id="IPR001789">
    <property type="entry name" value="Sig_transdc_resp-reg_receiver"/>
</dbReference>
<dbReference type="Gene3D" id="3.40.50.2300">
    <property type="match status" value="1"/>
</dbReference>
<dbReference type="PANTHER" id="PTHR48111:SF22">
    <property type="entry name" value="REGULATOR OF RPOS"/>
    <property type="match status" value="1"/>
</dbReference>
<keyword evidence="1 6" id="KW-0597">Phosphoprotein</keyword>
<evidence type="ECO:0000256" key="6">
    <source>
        <dbReference type="PROSITE-ProRule" id="PRU00169"/>
    </source>
</evidence>
<accession>A0A1H7AUE2</accession>
<reference evidence="10 11" key="1">
    <citation type="submission" date="2016-10" db="EMBL/GenBank/DDBJ databases">
        <authorList>
            <person name="de Groot N.N."/>
        </authorList>
    </citation>
    <scope>NUCLEOTIDE SEQUENCE [LARGE SCALE GENOMIC DNA]</scope>
    <source>
        <strain evidence="10 11">DSM 19938</strain>
    </source>
</reference>
<dbReference type="GO" id="GO:0005829">
    <property type="term" value="C:cytosol"/>
    <property type="evidence" value="ECO:0007669"/>
    <property type="project" value="TreeGrafter"/>
</dbReference>
<dbReference type="PROSITE" id="PS51755">
    <property type="entry name" value="OMPR_PHOB"/>
    <property type="match status" value="1"/>
</dbReference>
<evidence type="ECO:0000256" key="7">
    <source>
        <dbReference type="PROSITE-ProRule" id="PRU01091"/>
    </source>
</evidence>
<proteinExistence type="predicted"/>
<dbReference type="STRING" id="408657.SAMN04487995_5908"/>
<keyword evidence="2" id="KW-0902">Two-component regulatory system</keyword>
<feature type="DNA-binding region" description="OmpR/PhoB-type" evidence="7">
    <location>
        <begin position="139"/>
        <end position="240"/>
    </location>
</feature>
<sequence>MYLNLKEFQIIDVISEMKILIIEDEPELAADIGAYLSAQDYLCEYAGTWAQAREKVELYRYECILLDLMLPGGDGLDILDILKEQGQQDGVIIISANNDYKNKIRGLHAGADDYLAKPFHLPELAARIYSVIRRRSFANQNNVLQNELKVNLSSRVVTVNGSVVLLTRKELDLLLFFISNKNRVIAKSALAEHLSGDIADMFDNHDFVYAHVKNLKKKLTEAGYGNYLKTIYATGYKWEG</sequence>
<dbReference type="PANTHER" id="PTHR48111">
    <property type="entry name" value="REGULATOR OF RPOS"/>
    <property type="match status" value="1"/>
</dbReference>
<dbReference type="Pfam" id="PF00072">
    <property type="entry name" value="Response_reg"/>
    <property type="match status" value="1"/>
</dbReference>
<dbReference type="GO" id="GO:0000156">
    <property type="term" value="F:phosphorelay response regulator activity"/>
    <property type="evidence" value="ECO:0007669"/>
    <property type="project" value="TreeGrafter"/>
</dbReference>
<evidence type="ECO:0000259" key="8">
    <source>
        <dbReference type="PROSITE" id="PS50110"/>
    </source>
</evidence>
<dbReference type="SMART" id="SM00862">
    <property type="entry name" value="Trans_reg_C"/>
    <property type="match status" value="1"/>
</dbReference>
<dbReference type="SMART" id="SM00448">
    <property type="entry name" value="REC"/>
    <property type="match status" value="1"/>
</dbReference>
<dbReference type="PROSITE" id="PS50110">
    <property type="entry name" value="RESPONSE_REGULATORY"/>
    <property type="match status" value="1"/>
</dbReference>